<organism evidence="1 2">
    <name type="scientific">Senna tora</name>
    <dbReference type="NCBI Taxonomy" id="362788"/>
    <lineage>
        <taxon>Eukaryota</taxon>
        <taxon>Viridiplantae</taxon>
        <taxon>Streptophyta</taxon>
        <taxon>Embryophyta</taxon>
        <taxon>Tracheophyta</taxon>
        <taxon>Spermatophyta</taxon>
        <taxon>Magnoliopsida</taxon>
        <taxon>eudicotyledons</taxon>
        <taxon>Gunneridae</taxon>
        <taxon>Pentapetalae</taxon>
        <taxon>rosids</taxon>
        <taxon>fabids</taxon>
        <taxon>Fabales</taxon>
        <taxon>Fabaceae</taxon>
        <taxon>Caesalpinioideae</taxon>
        <taxon>Cassia clade</taxon>
        <taxon>Senna</taxon>
    </lineage>
</organism>
<dbReference type="Proteomes" id="UP000634136">
    <property type="component" value="Unassembled WGS sequence"/>
</dbReference>
<comment type="caution">
    <text evidence="1">The sequence shown here is derived from an EMBL/GenBank/DDBJ whole genome shotgun (WGS) entry which is preliminary data.</text>
</comment>
<reference evidence="1" key="1">
    <citation type="submission" date="2020-09" db="EMBL/GenBank/DDBJ databases">
        <title>Genome-Enabled Discovery of Anthraquinone Biosynthesis in Senna tora.</title>
        <authorList>
            <person name="Kang S.-H."/>
            <person name="Pandey R.P."/>
            <person name="Lee C.-M."/>
            <person name="Sim J.-S."/>
            <person name="Jeong J.-T."/>
            <person name="Choi B.-S."/>
            <person name="Jung M."/>
            <person name="Ginzburg D."/>
            <person name="Zhao K."/>
            <person name="Won S.Y."/>
            <person name="Oh T.-J."/>
            <person name="Yu Y."/>
            <person name="Kim N.-H."/>
            <person name="Lee O.R."/>
            <person name="Lee T.-H."/>
            <person name="Bashyal P."/>
            <person name="Kim T.-S."/>
            <person name="Lee W.-H."/>
            <person name="Kawkins C."/>
            <person name="Kim C.-K."/>
            <person name="Kim J.S."/>
            <person name="Ahn B.O."/>
            <person name="Rhee S.Y."/>
            <person name="Sohng J.K."/>
        </authorList>
    </citation>
    <scope>NUCLEOTIDE SEQUENCE</scope>
    <source>
        <tissue evidence="1">Leaf</tissue>
    </source>
</reference>
<keyword evidence="2" id="KW-1185">Reference proteome</keyword>
<accession>A0A834X7W5</accession>
<sequence length="35" mass="3958">MPTGDILPKKQFPLSPSSIITFAFFRDSFSLLQQV</sequence>
<gene>
    <name evidence="1" type="ORF">G2W53_008132</name>
</gene>
<name>A0A834X7W5_9FABA</name>
<dbReference type="EMBL" id="JAAIUW010000003">
    <property type="protein sequence ID" value="KAF7839650.1"/>
    <property type="molecule type" value="Genomic_DNA"/>
</dbReference>
<protein>
    <submittedName>
        <fullName evidence="1">Uncharacterized protein</fullName>
    </submittedName>
</protein>
<proteinExistence type="predicted"/>
<dbReference type="AlphaFoldDB" id="A0A834X7W5"/>
<evidence type="ECO:0000313" key="1">
    <source>
        <dbReference type="EMBL" id="KAF7839650.1"/>
    </source>
</evidence>
<evidence type="ECO:0000313" key="2">
    <source>
        <dbReference type="Proteomes" id="UP000634136"/>
    </source>
</evidence>